<evidence type="ECO:0000259" key="2">
    <source>
        <dbReference type="SMART" id="SM00014"/>
    </source>
</evidence>
<feature type="transmembrane region" description="Helical" evidence="1">
    <location>
        <begin position="138"/>
        <end position="160"/>
    </location>
</feature>
<evidence type="ECO:0000313" key="3">
    <source>
        <dbReference type="EMBL" id="AYV81870.1"/>
    </source>
</evidence>
<keyword evidence="1" id="KW-0812">Transmembrane</keyword>
<organism evidence="3">
    <name type="scientific">Harvfovirus sp</name>
    <dbReference type="NCBI Taxonomy" id="2487768"/>
    <lineage>
        <taxon>Viruses</taxon>
        <taxon>Varidnaviria</taxon>
        <taxon>Bamfordvirae</taxon>
        <taxon>Nucleocytoviricota</taxon>
        <taxon>Megaviricetes</taxon>
        <taxon>Imitervirales</taxon>
        <taxon>Mimiviridae</taxon>
        <taxon>Klosneuvirinae</taxon>
    </lineage>
</organism>
<dbReference type="SUPFAM" id="SSF48317">
    <property type="entry name" value="Acid phosphatase/Vanadium-dependent haloperoxidase"/>
    <property type="match status" value="1"/>
</dbReference>
<keyword evidence="1" id="KW-1133">Transmembrane helix</keyword>
<dbReference type="EMBL" id="MK072313">
    <property type="protein sequence ID" value="AYV81870.1"/>
    <property type="molecule type" value="Genomic_DNA"/>
</dbReference>
<feature type="transmembrane region" description="Helical" evidence="1">
    <location>
        <begin position="12"/>
        <end position="37"/>
    </location>
</feature>
<dbReference type="InterPro" id="IPR036938">
    <property type="entry name" value="PAP2/HPO_sf"/>
</dbReference>
<dbReference type="SMART" id="SM00014">
    <property type="entry name" value="acidPPc"/>
    <property type="match status" value="1"/>
</dbReference>
<dbReference type="InterPro" id="IPR000326">
    <property type="entry name" value="PAP2/HPO"/>
</dbReference>
<name>A0A3G5A3V1_9VIRU</name>
<proteinExistence type="predicted"/>
<feature type="transmembrane region" description="Helical" evidence="1">
    <location>
        <begin position="86"/>
        <end position="103"/>
    </location>
</feature>
<accession>A0A3G5A3V1</accession>
<reference evidence="3" key="1">
    <citation type="submission" date="2018-10" db="EMBL/GenBank/DDBJ databases">
        <title>Hidden diversity of soil giant viruses.</title>
        <authorList>
            <person name="Schulz F."/>
            <person name="Alteio L."/>
            <person name="Goudeau D."/>
            <person name="Ryan E.M."/>
            <person name="Malmstrom R.R."/>
            <person name="Blanchard J."/>
            <person name="Woyke T."/>
        </authorList>
    </citation>
    <scope>NUCLEOTIDE SEQUENCE</scope>
    <source>
        <strain evidence="3">HAV1</strain>
    </source>
</reference>
<feature type="domain" description="Phosphatidic acid phosphatase type 2/haloperoxidase" evidence="2">
    <location>
        <begin position="22"/>
        <end position="157"/>
    </location>
</feature>
<dbReference type="Gene3D" id="1.20.144.10">
    <property type="entry name" value="Phosphatidic acid phosphatase type 2/haloperoxidase"/>
    <property type="match status" value="1"/>
</dbReference>
<feature type="transmembrane region" description="Helical" evidence="1">
    <location>
        <begin position="115"/>
        <end position="132"/>
    </location>
</feature>
<sequence length="171" mass="19436">MVEIIDYVPYGIISSGFFVTIVTGYPLGAIFSSSLLLSGLFNYMLKEIFAYFFHGDDLIMRPKGNKTTNCDELSVIETNDLGMPSGHAQIMAFSAIFWTLYILKYSEIPYDQKVLFIMIIFFLTLIVLFQRVETNCHSVLQVAIGCLVGFLSGWLVFVLLDKNYSYLFTHT</sequence>
<keyword evidence="1" id="KW-0472">Membrane</keyword>
<evidence type="ECO:0000256" key="1">
    <source>
        <dbReference type="SAM" id="Phobius"/>
    </source>
</evidence>
<dbReference type="Pfam" id="PF01569">
    <property type="entry name" value="PAP2"/>
    <property type="match status" value="1"/>
</dbReference>
<gene>
    <name evidence="3" type="ORF">Harvfovirus71_5</name>
</gene>
<protein>
    <submittedName>
        <fullName evidence="3">Dolichyldiphosphatase</fullName>
    </submittedName>
</protein>